<keyword evidence="6" id="KW-0479">Metal-binding</keyword>
<dbReference type="PATRIC" id="fig|273678.4.peg.1132"/>
<evidence type="ECO:0000256" key="5">
    <source>
        <dbReference type="ARBA" id="ARBA00017303"/>
    </source>
</evidence>
<dbReference type="Gene3D" id="3.20.20.80">
    <property type="entry name" value="Glycosidases"/>
    <property type="match status" value="1"/>
</dbReference>
<dbReference type="CDD" id="cd11317">
    <property type="entry name" value="AmyAc_bac_euk_AmyA"/>
    <property type="match status" value="1"/>
</dbReference>
<evidence type="ECO:0000259" key="14">
    <source>
        <dbReference type="SMART" id="SM00632"/>
    </source>
</evidence>
<gene>
    <name evidence="17" type="primary">aml</name>
    <name evidence="17" type="ORF">RS84_01135</name>
</gene>
<comment type="catalytic activity">
    <reaction evidence="1 12">
        <text>Endohydrolysis of (1-&gt;4)-alpha-D-glucosidic linkages in polysaccharides containing three or more (1-&gt;4)-alpha-linked D-glucose units.</text>
        <dbReference type="EC" id="3.2.1.1"/>
    </reaction>
</comment>
<dbReference type="InterPro" id="IPR006046">
    <property type="entry name" value="Alpha_amylase"/>
</dbReference>
<evidence type="ECO:0000256" key="11">
    <source>
        <dbReference type="RuleBase" id="RU003615"/>
    </source>
</evidence>
<keyword evidence="10 12" id="KW-0326">Glycosidase</keyword>
<dbReference type="InterPro" id="IPR013783">
    <property type="entry name" value="Ig-like_fold"/>
</dbReference>
<dbReference type="InterPro" id="IPR031319">
    <property type="entry name" value="A-amylase_C"/>
</dbReference>
<keyword evidence="7 12" id="KW-0378">Hydrolase</keyword>
<evidence type="ECO:0000256" key="10">
    <source>
        <dbReference type="ARBA" id="ARBA00023295"/>
    </source>
</evidence>
<feature type="chain" id="PRO_5018125578" description="Alpha-amylase" evidence="13">
    <location>
        <begin position="50"/>
        <end position="705"/>
    </location>
</feature>
<dbReference type="GO" id="GO:0004556">
    <property type="term" value="F:alpha-amylase activity"/>
    <property type="evidence" value="ECO:0007669"/>
    <property type="project" value="UniProtKB-UniRule"/>
</dbReference>
<evidence type="ECO:0000256" key="7">
    <source>
        <dbReference type="ARBA" id="ARBA00022801"/>
    </source>
</evidence>
<sequence>MLRGRPRQKEISLLSNVLHRTRSRERSRSKGRIALTLAALLAIPAIAAAAPAAPAEAAAPGPKDTIAVLFSYTWDAIARECTDTLGPAGYGYVQTSPPQEHVKGPQWWTYYQPVSYKLDSRLGTEAEFQNMVNTCKQAGVGVIVDAVINHMSGQSAGGTGWAGTQYQHYDYPGTYSSQDFHSCRRDIANYQDRWEVQECNLVNLADLNTGSTYVQNTIAGYLNKLVDMGVAGFRIDAVKHIAATDMQAIWSKVKNHDSLYVVQEVIRANEPIQPEEYTSVGDIHEFAYGRKLKEAFGGGTINWLIEGNGIGPTWSGFLPNSNAAVFVDNHDTERNHETLSYADGTNYDLAQIFTLAWNYGSPSIHSGYSFSDNNAGPITDAAGNVIDPVKGQGNWTFKHAQNDIMNMVGFRNATYGTAITNKWTNGSNAIAFGRGSAGYVAINRSGSPITRTFTTSLPDGTYYNVIDAVRTGSTWSGPTVTVSGGQFTATVGANHALALHVGAKATGGGTPVGDDLTVYYSTSKNWSAYNVHYKAGTGAWTTAPGVAMAAACTGWVSKTIDSNGASVTAAFNNGSGTWDNNGGKDYSFSGATAAVNNGVVTTTNPCAAPPTDDLTVYYSTSKGWGAYNVHYKVGTGAWTTAPGVAMAAACTGWVSKTIDSNGASVTAAFNNGSGTWDNNGGQDYAFTGNTAAVNNGVVTTVNPCG</sequence>
<name>A0A0M2HNV8_9MICO</name>
<dbReference type="Pfam" id="PF00128">
    <property type="entry name" value="Alpha-amylase"/>
    <property type="match status" value="1"/>
</dbReference>
<dbReference type="InterPro" id="IPR017853">
    <property type="entry name" value="GH"/>
</dbReference>
<dbReference type="SMART" id="SM01066">
    <property type="entry name" value="CBM_25"/>
    <property type="match status" value="2"/>
</dbReference>
<dbReference type="InterPro" id="IPR006047">
    <property type="entry name" value="GH13_cat_dom"/>
</dbReference>
<dbReference type="SMART" id="SM00642">
    <property type="entry name" value="Aamy"/>
    <property type="match status" value="1"/>
</dbReference>
<comment type="similarity">
    <text evidence="3 11">Belongs to the glycosyl hydrolase 13 family.</text>
</comment>
<dbReference type="EMBL" id="JYJB01000007">
    <property type="protein sequence ID" value="KJL48376.1"/>
    <property type="molecule type" value="Genomic_DNA"/>
</dbReference>
<feature type="domain" description="Carbohydrate binding module family 25" evidence="16">
    <location>
        <begin position="513"/>
        <end position="591"/>
    </location>
</feature>
<comment type="cofactor">
    <cofactor evidence="2">
        <name>Ca(2+)</name>
        <dbReference type="ChEBI" id="CHEBI:29108"/>
    </cofactor>
</comment>
<keyword evidence="18" id="KW-1185">Reference proteome</keyword>
<dbReference type="Pfam" id="PF02806">
    <property type="entry name" value="Alpha-amylase_C"/>
    <property type="match status" value="1"/>
</dbReference>
<dbReference type="InterPro" id="IPR013780">
    <property type="entry name" value="Glyco_hydro_b"/>
</dbReference>
<evidence type="ECO:0000256" key="13">
    <source>
        <dbReference type="SAM" id="SignalP"/>
    </source>
</evidence>
<evidence type="ECO:0000256" key="6">
    <source>
        <dbReference type="ARBA" id="ARBA00022723"/>
    </source>
</evidence>
<evidence type="ECO:0000256" key="9">
    <source>
        <dbReference type="ARBA" id="ARBA00023277"/>
    </source>
</evidence>
<dbReference type="InterPro" id="IPR005085">
    <property type="entry name" value="CBM25"/>
</dbReference>
<keyword evidence="13" id="KW-0732">Signal</keyword>
<dbReference type="InterPro" id="IPR006048">
    <property type="entry name" value="A-amylase/branching_C"/>
</dbReference>
<organism evidence="17 18">
    <name type="scientific">Microbacterium hydrocarbonoxydans</name>
    <dbReference type="NCBI Taxonomy" id="273678"/>
    <lineage>
        <taxon>Bacteria</taxon>
        <taxon>Bacillati</taxon>
        <taxon>Actinomycetota</taxon>
        <taxon>Actinomycetes</taxon>
        <taxon>Micrococcales</taxon>
        <taxon>Microbacteriaceae</taxon>
        <taxon>Microbacterium</taxon>
    </lineage>
</organism>
<dbReference type="Proteomes" id="UP000033900">
    <property type="component" value="Unassembled WGS sequence"/>
</dbReference>
<dbReference type="GO" id="GO:0046872">
    <property type="term" value="F:metal ion binding"/>
    <property type="evidence" value="ECO:0007669"/>
    <property type="project" value="UniProtKB-KW"/>
</dbReference>
<dbReference type="PANTHER" id="PTHR43447">
    <property type="entry name" value="ALPHA-AMYLASE"/>
    <property type="match status" value="1"/>
</dbReference>
<evidence type="ECO:0000256" key="8">
    <source>
        <dbReference type="ARBA" id="ARBA00022837"/>
    </source>
</evidence>
<dbReference type="Pfam" id="PF03423">
    <property type="entry name" value="CBM_25"/>
    <property type="match status" value="2"/>
</dbReference>
<keyword evidence="9 12" id="KW-0119">Carbohydrate metabolism</keyword>
<dbReference type="STRING" id="273678.RS84_01135"/>
<evidence type="ECO:0000256" key="4">
    <source>
        <dbReference type="ARBA" id="ARBA00012595"/>
    </source>
</evidence>
<reference evidence="17 18" key="1">
    <citation type="submission" date="2015-02" db="EMBL/GenBank/DDBJ databases">
        <title>Draft genome sequences of ten Microbacterium spp. with emphasis on heavy metal contaminated environments.</title>
        <authorList>
            <person name="Corretto E."/>
        </authorList>
    </citation>
    <scope>NUCLEOTIDE SEQUENCE [LARGE SCALE GENOMIC DNA]</scope>
    <source>
        <strain evidence="17 18">SA35</strain>
    </source>
</reference>
<proteinExistence type="inferred from homology"/>
<feature type="domain" description="Carbohydrate binding module family 25" evidence="16">
    <location>
        <begin position="611"/>
        <end position="689"/>
    </location>
</feature>
<protein>
    <recommendedName>
        <fullName evidence="5 12">Alpha-amylase</fullName>
        <ecNumber evidence="4 12">3.2.1.1</ecNumber>
    </recommendedName>
</protein>
<dbReference type="EC" id="3.2.1.1" evidence="4 12"/>
<feature type="domain" description="Alpha-amylase C-terminal" evidence="14">
    <location>
        <begin position="420"/>
        <end position="504"/>
    </location>
</feature>
<keyword evidence="8" id="KW-0106">Calcium</keyword>
<evidence type="ECO:0000259" key="16">
    <source>
        <dbReference type="SMART" id="SM01066"/>
    </source>
</evidence>
<evidence type="ECO:0000256" key="1">
    <source>
        <dbReference type="ARBA" id="ARBA00000548"/>
    </source>
</evidence>
<evidence type="ECO:0000256" key="12">
    <source>
        <dbReference type="RuleBase" id="RU361134"/>
    </source>
</evidence>
<feature type="signal peptide" evidence="13">
    <location>
        <begin position="1"/>
        <end position="49"/>
    </location>
</feature>
<evidence type="ECO:0000259" key="15">
    <source>
        <dbReference type="SMART" id="SM00642"/>
    </source>
</evidence>
<evidence type="ECO:0000313" key="17">
    <source>
        <dbReference type="EMBL" id="KJL48376.1"/>
    </source>
</evidence>
<evidence type="ECO:0000256" key="2">
    <source>
        <dbReference type="ARBA" id="ARBA00001913"/>
    </source>
</evidence>
<dbReference type="SUPFAM" id="SSF51445">
    <property type="entry name" value="(Trans)glycosidases"/>
    <property type="match status" value="1"/>
</dbReference>
<evidence type="ECO:0000313" key="18">
    <source>
        <dbReference type="Proteomes" id="UP000033900"/>
    </source>
</evidence>
<dbReference type="GO" id="GO:2001070">
    <property type="term" value="F:starch binding"/>
    <property type="evidence" value="ECO:0007669"/>
    <property type="project" value="InterPro"/>
</dbReference>
<dbReference type="GO" id="GO:0005975">
    <property type="term" value="P:carbohydrate metabolic process"/>
    <property type="evidence" value="ECO:0007669"/>
    <property type="project" value="InterPro"/>
</dbReference>
<feature type="domain" description="Glycosyl hydrolase family 13 catalytic" evidence="15">
    <location>
        <begin position="64"/>
        <end position="411"/>
    </location>
</feature>
<dbReference type="SUPFAM" id="SSF51011">
    <property type="entry name" value="Glycosyl hydrolase domain"/>
    <property type="match status" value="1"/>
</dbReference>
<dbReference type="Gene3D" id="2.60.40.10">
    <property type="entry name" value="Immunoglobulins"/>
    <property type="match status" value="2"/>
</dbReference>
<dbReference type="SMART" id="SM00632">
    <property type="entry name" value="Aamy_C"/>
    <property type="match status" value="1"/>
</dbReference>
<evidence type="ECO:0000256" key="3">
    <source>
        <dbReference type="ARBA" id="ARBA00008061"/>
    </source>
</evidence>
<dbReference type="AlphaFoldDB" id="A0A0M2HNV8"/>
<dbReference type="Gene3D" id="2.60.40.1180">
    <property type="entry name" value="Golgi alpha-mannosidase II"/>
    <property type="match status" value="1"/>
</dbReference>
<accession>A0A0M2HNV8</accession>
<comment type="caution">
    <text evidence="17">The sequence shown here is derived from an EMBL/GenBank/DDBJ whole genome shotgun (WGS) entry which is preliminary data.</text>
</comment>
<dbReference type="PRINTS" id="PR00110">
    <property type="entry name" value="ALPHAAMYLASE"/>
</dbReference>